<comment type="caution">
    <text evidence="2">The sequence shown here is derived from an EMBL/GenBank/DDBJ whole genome shotgun (WGS) entry which is preliminary data.</text>
</comment>
<gene>
    <name evidence="2" type="ORF">KGA66_00200</name>
</gene>
<accession>A0A8J7WL03</accession>
<feature type="transmembrane region" description="Helical" evidence="1">
    <location>
        <begin position="25"/>
        <end position="44"/>
    </location>
</feature>
<name>A0A8J7WL03_9ACTN</name>
<dbReference type="AlphaFoldDB" id="A0A8J7WL03"/>
<evidence type="ECO:0000313" key="2">
    <source>
        <dbReference type="EMBL" id="MBS2961444.1"/>
    </source>
</evidence>
<evidence type="ECO:0000313" key="3">
    <source>
        <dbReference type="Proteomes" id="UP000677913"/>
    </source>
</evidence>
<dbReference type="RefSeq" id="WP_211463144.1">
    <property type="nucleotide sequence ID" value="NZ_JAGSXH010000001.1"/>
</dbReference>
<reference evidence="2" key="1">
    <citation type="submission" date="2021-04" db="EMBL/GenBank/DDBJ databases">
        <title>Genome based classification of Actinospica acidithermotolerans sp. nov., an actinobacterium isolated from an Indonesian hot spring.</title>
        <authorList>
            <person name="Kusuma A.B."/>
            <person name="Putra K.E."/>
            <person name="Nafisah S."/>
            <person name="Loh J."/>
            <person name="Nouioui I."/>
            <person name="Goodfellow M."/>
        </authorList>
    </citation>
    <scope>NUCLEOTIDE SEQUENCE</scope>
    <source>
        <strain evidence="2">DSM 45618</strain>
    </source>
</reference>
<evidence type="ECO:0000256" key="1">
    <source>
        <dbReference type="SAM" id="Phobius"/>
    </source>
</evidence>
<keyword evidence="1" id="KW-0812">Transmembrane</keyword>
<protein>
    <submittedName>
        <fullName evidence="2">Hydrophobic protein</fullName>
    </submittedName>
</protein>
<dbReference type="EMBL" id="JAGSXH010000001">
    <property type="protein sequence ID" value="MBS2961444.1"/>
    <property type="molecule type" value="Genomic_DNA"/>
</dbReference>
<keyword evidence="1" id="KW-1133">Transmembrane helix</keyword>
<sequence length="57" mass="6387">MGVVLLVLLLALILGGLGFAVHVLWWIALIVFVAWLVGFGFRGGEMSGGRRRWYGRW</sequence>
<organism evidence="2 3">
    <name type="scientific">Actinocrinis puniceicyclus</name>
    <dbReference type="NCBI Taxonomy" id="977794"/>
    <lineage>
        <taxon>Bacteria</taxon>
        <taxon>Bacillati</taxon>
        <taxon>Actinomycetota</taxon>
        <taxon>Actinomycetes</taxon>
        <taxon>Catenulisporales</taxon>
        <taxon>Actinospicaceae</taxon>
        <taxon>Actinocrinis</taxon>
    </lineage>
</organism>
<proteinExistence type="predicted"/>
<dbReference type="Proteomes" id="UP000677913">
    <property type="component" value="Unassembled WGS sequence"/>
</dbReference>
<keyword evidence="1" id="KW-0472">Membrane</keyword>
<keyword evidence="3" id="KW-1185">Reference proteome</keyword>